<evidence type="ECO:0000313" key="2">
    <source>
        <dbReference type="EMBL" id="MBB5716013.1"/>
    </source>
</evidence>
<dbReference type="SUPFAM" id="SSF48452">
    <property type="entry name" value="TPR-like"/>
    <property type="match status" value="1"/>
</dbReference>
<dbReference type="AlphaFoldDB" id="A0A7W9BF31"/>
<dbReference type="Proteomes" id="UP000546200">
    <property type="component" value="Unassembled WGS sequence"/>
</dbReference>
<accession>A0A7W9BF31</accession>
<reference evidence="2 3" key="1">
    <citation type="submission" date="2020-08" db="EMBL/GenBank/DDBJ databases">
        <title>Genomic Encyclopedia of Type Strains, Phase IV (KMG-IV): sequencing the most valuable type-strain genomes for metagenomic binning, comparative biology and taxonomic classification.</title>
        <authorList>
            <person name="Goeker M."/>
        </authorList>
    </citation>
    <scope>NUCLEOTIDE SEQUENCE [LARGE SCALE GENOMIC DNA]</scope>
    <source>
        <strain evidence="2 3">DSM 100044</strain>
    </source>
</reference>
<keyword evidence="3" id="KW-1185">Reference proteome</keyword>
<dbReference type="EMBL" id="JACIJK010000008">
    <property type="protein sequence ID" value="MBB5716013.1"/>
    <property type="molecule type" value="Genomic_DNA"/>
</dbReference>
<proteinExistence type="predicted"/>
<feature type="chain" id="PRO_5030926530" evidence="1">
    <location>
        <begin position="23"/>
        <end position="117"/>
    </location>
</feature>
<sequence>MRTLVYLVVAGLGLGVPGLAMAQSFSGAEQLMRGDLPAAEREIAHQRRMFPNDPDLLVNLASIYMKTNRVDEARRLYRDVLARADEPLTLANGSTVSSHRIALTGLRSLPAEMIASR</sequence>
<protein>
    <submittedName>
        <fullName evidence="2">Flp pilus assembly protein TadD</fullName>
    </submittedName>
</protein>
<dbReference type="Pfam" id="PF14559">
    <property type="entry name" value="TPR_19"/>
    <property type="match status" value="1"/>
</dbReference>
<comment type="caution">
    <text evidence="2">The sequence shown here is derived from an EMBL/GenBank/DDBJ whole genome shotgun (WGS) entry which is preliminary data.</text>
</comment>
<organism evidence="2 3">
    <name type="scientific">Sphingomonas aerophila</name>
    <dbReference type="NCBI Taxonomy" id="1344948"/>
    <lineage>
        <taxon>Bacteria</taxon>
        <taxon>Pseudomonadati</taxon>
        <taxon>Pseudomonadota</taxon>
        <taxon>Alphaproteobacteria</taxon>
        <taxon>Sphingomonadales</taxon>
        <taxon>Sphingomonadaceae</taxon>
        <taxon>Sphingomonas</taxon>
    </lineage>
</organism>
<feature type="signal peptide" evidence="1">
    <location>
        <begin position="1"/>
        <end position="22"/>
    </location>
</feature>
<dbReference type="Gene3D" id="1.25.40.10">
    <property type="entry name" value="Tetratricopeptide repeat domain"/>
    <property type="match status" value="1"/>
</dbReference>
<evidence type="ECO:0000256" key="1">
    <source>
        <dbReference type="SAM" id="SignalP"/>
    </source>
</evidence>
<name>A0A7W9BF31_9SPHN</name>
<dbReference type="InterPro" id="IPR011990">
    <property type="entry name" value="TPR-like_helical_dom_sf"/>
</dbReference>
<keyword evidence="1" id="KW-0732">Signal</keyword>
<dbReference type="RefSeq" id="WP_184058861.1">
    <property type="nucleotide sequence ID" value="NZ_JACIJK010000008.1"/>
</dbReference>
<gene>
    <name evidence="2" type="ORF">FHS94_002870</name>
</gene>
<evidence type="ECO:0000313" key="3">
    <source>
        <dbReference type="Proteomes" id="UP000546200"/>
    </source>
</evidence>